<organism evidence="1 2">
    <name type="scientific">Nemorincola caseinilytica</name>
    <dbReference type="NCBI Taxonomy" id="2054315"/>
    <lineage>
        <taxon>Bacteria</taxon>
        <taxon>Pseudomonadati</taxon>
        <taxon>Bacteroidota</taxon>
        <taxon>Chitinophagia</taxon>
        <taxon>Chitinophagales</taxon>
        <taxon>Chitinophagaceae</taxon>
        <taxon>Nemorincola</taxon>
    </lineage>
</organism>
<reference evidence="2" key="1">
    <citation type="journal article" date="2019" name="Int. J. Syst. Evol. Microbiol.">
        <title>The Global Catalogue of Microorganisms (GCM) 10K type strain sequencing project: providing services to taxonomists for standard genome sequencing and annotation.</title>
        <authorList>
            <consortium name="The Broad Institute Genomics Platform"/>
            <consortium name="The Broad Institute Genome Sequencing Center for Infectious Disease"/>
            <person name="Wu L."/>
            <person name="Ma J."/>
        </authorList>
    </citation>
    <scope>NUCLEOTIDE SEQUENCE [LARGE SCALE GENOMIC DNA]</scope>
    <source>
        <strain evidence="2">JCM 32105</strain>
    </source>
</reference>
<keyword evidence="2" id="KW-1185">Reference proteome</keyword>
<dbReference type="Proteomes" id="UP001500067">
    <property type="component" value="Unassembled WGS sequence"/>
</dbReference>
<evidence type="ECO:0000313" key="2">
    <source>
        <dbReference type="Proteomes" id="UP001500067"/>
    </source>
</evidence>
<protein>
    <submittedName>
        <fullName evidence="1">Uncharacterized protein</fullName>
    </submittedName>
</protein>
<evidence type="ECO:0000313" key="1">
    <source>
        <dbReference type="EMBL" id="GAA4462070.1"/>
    </source>
</evidence>
<comment type="caution">
    <text evidence="1">The sequence shown here is derived from an EMBL/GenBank/DDBJ whole genome shotgun (WGS) entry which is preliminary data.</text>
</comment>
<dbReference type="RefSeq" id="WP_345078881.1">
    <property type="nucleotide sequence ID" value="NZ_BAABFA010000007.1"/>
</dbReference>
<name>A0ABP8N697_9BACT</name>
<proteinExistence type="predicted"/>
<dbReference type="EMBL" id="BAABFA010000007">
    <property type="protein sequence ID" value="GAA4462070.1"/>
    <property type="molecule type" value="Genomic_DNA"/>
</dbReference>
<gene>
    <name evidence="1" type="ORF">GCM10023093_07920</name>
</gene>
<accession>A0ABP8N697</accession>
<sequence length="177" mass="20210">MVQFLFISCGVILAQENEFDGNAFLLNDHRCTIYIDSVGSKVCRIVKNDELKDKYYIFKFVRTHGDRIKVKVKYTIDAEHDAKQVLSGWIKSGDIGIYYAAKRSVMPFVYTGTDNTSSKIYIDSNRLANPFSISKVAFIRNQIWLQIVLEKRGEGVLHGWLSPTMQCVDIWNACLGN</sequence>